<proteinExistence type="inferred from homology"/>
<gene>
    <name evidence="4" type="ORF">DET59_10357</name>
</gene>
<dbReference type="OrthoDB" id="2376384at2"/>
<keyword evidence="2" id="KW-0157">Chromophore</keyword>
<dbReference type="SUPFAM" id="SSF46458">
    <property type="entry name" value="Globin-like"/>
    <property type="match status" value="1"/>
</dbReference>
<name>A0A366EU50_9BACI</name>
<sequence length="123" mass="14295">MENKYKSVIDEAVERLYERYPELAVKYGEVGRKKCYEDNVHHFNYLESASEVAQSNVFSDYALWLNSVLVSRGMKSDHLIDNFKCIIESLEMSSVEKGEDFKLYLNEAIKSIQKADRENMPAN</sequence>
<dbReference type="InterPro" id="IPR038719">
    <property type="entry name" value="Phycobilisome_asu/bsu_sf"/>
</dbReference>
<evidence type="ECO:0000313" key="5">
    <source>
        <dbReference type="Proteomes" id="UP000252118"/>
    </source>
</evidence>
<dbReference type="AlphaFoldDB" id="A0A366EU50"/>
<dbReference type="Proteomes" id="UP000252118">
    <property type="component" value="Unassembled WGS sequence"/>
</dbReference>
<evidence type="ECO:0000256" key="2">
    <source>
        <dbReference type="ARBA" id="ARBA00022991"/>
    </source>
</evidence>
<comment type="similarity">
    <text evidence="1">Belongs to the phycobiliprotein family.</text>
</comment>
<comment type="caution">
    <text evidence="4">The sequence shown here is derived from an EMBL/GenBank/DDBJ whole genome shotgun (WGS) entry which is preliminary data.</text>
</comment>
<organism evidence="4 5">
    <name type="scientific">Rossellomorea aquimaris</name>
    <dbReference type="NCBI Taxonomy" id="189382"/>
    <lineage>
        <taxon>Bacteria</taxon>
        <taxon>Bacillati</taxon>
        <taxon>Bacillota</taxon>
        <taxon>Bacilli</taxon>
        <taxon>Bacillales</taxon>
        <taxon>Bacillaceae</taxon>
        <taxon>Rossellomorea</taxon>
    </lineage>
</organism>
<evidence type="ECO:0000256" key="3">
    <source>
        <dbReference type="ARBA" id="ARBA00023307"/>
    </source>
</evidence>
<evidence type="ECO:0000313" key="4">
    <source>
        <dbReference type="EMBL" id="RBP05931.1"/>
    </source>
</evidence>
<accession>A0A366EU50</accession>
<dbReference type="Gene3D" id="1.10.490.20">
    <property type="entry name" value="Phycocyanins"/>
    <property type="match status" value="1"/>
</dbReference>
<dbReference type="RefSeq" id="WP_113968521.1">
    <property type="nucleotide sequence ID" value="NZ_QNRJ01000003.1"/>
</dbReference>
<reference evidence="4 5" key="1">
    <citation type="submission" date="2018-06" db="EMBL/GenBank/DDBJ databases">
        <title>Freshwater and sediment microbial communities from various areas in North America, analyzing microbe dynamics in response to fracking.</title>
        <authorList>
            <person name="Lamendella R."/>
        </authorList>
    </citation>
    <scope>NUCLEOTIDE SEQUENCE [LARGE SCALE GENOMIC DNA]</scope>
    <source>
        <strain evidence="4 5">97B</strain>
    </source>
</reference>
<dbReference type="InterPro" id="IPR009050">
    <property type="entry name" value="Globin-like_sf"/>
</dbReference>
<keyword evidence="3" id="KW-0089">Bile pigment</keyword>
<dbReference type="EMBL" id="QNRJ01000003">
    <property type="protein sequence ID" value="RBP05931.1"/>
    <property type="molecule type" value="Genomic_DNA"/>
</dbReference>
<protein>
    <recommendedName>
        <fullName evidence="6">Phycobilisome protein</fullName>
    </recommendedName>
</protein>
<evidence type="ECO:0000256" key="1">
    <source>
        <dbReference type="ARBA" id="ARBA00008182"/>
    </source>
</evidence>
<evidence type="ECO:0008006" key="6">
    <source>
        <dbReference type="Google" id="ProtNLM"/>
    </source>
</evidence>